<dbReference type="Proteomes" id="UP001595377">
    <property type="component" value="Unassembled WGS sequence"/>
</dbReference>
<evidence type="ECO:0000313" key="1">
    <source>
        <dbReference type="EMBL" id="MFC3074913.1"/>
    </source>
</evidence>
<proteinExistence type="predicted"/>
<gene>
    <name evidence="1" type="ORF">ACFOHH_17520</name>
</gene>
<dbReference type="InterPro" id="IPR056209">
    <property type="entry name" value="SU10_adaptor"/>
</dbReference>
<sequence>MGLRVDIDEFLPWALVHAPNCSDLIAYRYLREAARDFCERTKAWRETDEMRLDPMGCEAICTVPDADIVSIENAAVDGVPLEPVTLAWLDEHRAGWERRTEEGSPQFITQVEPNTVAVFPRSSGRLSMRLVLKPSLTAMTMPAFLLGKWASDIGKGAAAQILLLPIDDGGGDPAKAADLGAAFQRRINAEMFSVAKGQQRAPLRTKASFF</sequence>
<dbReference type="RefSeq" id="WP_257315577.1">
    <property type="nucleotide sequence ID" value="NZ_JANFDG010000013.1"/>
</dbReference>
<organism evidence="1 2">
    <name type="scientific">Shinella pollutisoli</name>
    <dbReference type="NCBI Taxonomy" id="2250594"/>
    <lineage>
        <taxon>Bacteria</taxon>
        <taxon>Pseudomonadati</taxon>
        <taxon>Pseudomonadota</taxon>
        <taxon>Alphaproteobacteria</taxon>
        <taxon>Hyphomicrobiales</taxon>
        <taxon>Rhizobiaceae</taxon>
        <taxon>Shinella</taxon>
    </lineage>
</organism>
<evidence type="ECO:0000313" key="2">
    <source>
        <dbReference type="Proteomes" id="UP001595377"/>
    </source>
</evidence>
<reference evidence="2" key="1">
    <citation type="journal article" date="2019" name="Int. J. Syst. Evol. Microbiol.">
        <title>The Global Catalogue of Microorganisms (GCM) 10K type strain sequencing project: providing services to taxonomists for standard genome sequencing and annotation.</title>
        <authorList>
            <consortium name="The Broad Institute Genomics Platform"/>
            <consortium name="The Broad Institute Genome Sequencing Center for Infectious Disease"/>
            <person name="Wu L."/>
            <person name="Ma J."/>
        </authorList>
    </citation>
    <scope>NUCLEOTIDE SEQUENCE [LARGE SCALE GENOMIC DNA]</scope>
    <source>
        <strain evidence="2">KCTC 52677</strain>
    </source>
</reference>
<dbReference type="EMBL" id="JBHRSP010000029">
    <property type="protein sequence ID" value="MFC3074913.1"/>
    <property type="molecule type" value="Genomic_DNA"/>
</dbReference>
<accession>A0ABV7DKD0</accession>
<dbReference type="Pfam" id="PF24175">
    <property type="entry name" value="SU10_adaptor"/>
    <property type="match status" value="1"/>
</dbReference>
<protein>
    <submittedName>
        <fullName evidence="1">Uncharacterized protein</fullName>
    </submittedName>
</protein>
<comment type="caution">
    <text evidence="1">The sequence shown here is derived from an EMBL/GenBank/DDBJ whole genome shotgun (WGS) entry which is preliminary data.</text>
</comment>
<name>A0ABV7DKD0_9HYPH</name>
<keyword evidence="2" id="KW-1185">Reference proteome</keyword>